<dbReference type="RefSeq" id="WP_091688505.1">
    <property type="nucleotide sequence ID" value="NZ_CAAGSJ010000003.1"/>
</dbReference>
<name>A0A1H9YAZ4_9EURY</name>
<evidence type="ECO:0000256" key="5">
    <source>
        <dbReference type="ARBA" id="ARBA00022833"/>
    </source>
</evidence>
<evidence type="ECO:0000256" key="7">
    <source>
        <dbReference type="ARBA" id="ARBA00037768"/>
    </source>
</evidence>
<evidence type="ECO:0000256" key="1">
    <source>
        <dbReference type="ARBA" id="ARBA00005061"/>
    </source>
</evidence>
<evidence type="ECO:0000256" key="10">
    <source>
        <dbReference type="ARBA" id="ARBA00047890"/>
    </source>
</evidence>
<keyword evidence="13" id="KW-1185">Reference proteome</keyword>
<accession>A0A1H9YAZ4</accession>
<dbReference type="Pfam" id="PF06508">
    <property type="entry name" value="QueC"/>
    <property type="match status" value="1"/>
</dbReference>
<dbReference type="GO" id="GO:0008270">
    <property type="term" value="F:zinc ion binding"/>
    <property type="evidence" value="ECO:0007669"/>
    <property type="project" value="UniProtKB-UniRule"/>
</dbReference>
<dbReference type="InterPro" id="IPR014729">
    <property type="entry name" value="Rossmann-like_a/b/a_fold"/>
</dbReference>
<sequence length="235" mass="25977">MRSMSLLSSGLDSIAALAIAKKTSDVVLALTFDYGQRSVQREIDHSRVICEHYGIDHRIIHLDWLKDITNTSLVNEDMDVPELSVEDISKNTGAVTEESAKSVWVPNRNGVFLNIAASFAESYDCDHVIAGFNGEEAKTFPDNSKEFVDASDRCFSYSTANGVKVLAPLIDMDKATIVHEAMDAKAPLEWSWSCYHGGDEPCGVCESCVRRARAFHESGLKDPLMVRLGLDDQRC</sequence>
<comment type="pathway">
    <text evidence="1 11">Purine metabolism; 7-cyano-7-deazaguanine biosynthesis.</text>
</comment>
<dbReference type="InterPro" id="IPR018317">
    <property type="entry name" value="QueC"/>
</dbReference>
<keyword evidence="2 11" id="KW-0436">Ligase</keyword>
<reference evidence="13" key="1">
    <citation type="submission" date="2016-10" db="EMBL/GenBank/DDBJ databases">
        <authorList>
            <person name="Varghese N."/>
            <person name="Submissions S."/>
        </authorList>
    </citation>
    <scope>NUCLEOTIDE SEQUENCE [LARGE SCALE GENOMIC DNA]</scope>
    <source>
        <strain evidence="13">SLH 33</strain>
    </source>
</reference>
<keyword evidence="3 11" id="KW-0479">Metal-binding</keyword>
<evidence type="ECO:0000256" key="4">
    <source>
        <dbReference type="ARBA" id="ARBA00022741"/>
    </source>
</evidence>
<dbReference type="SUPFAM" id="SSF52402">
    <property type="entry name" value="Adenine nucleotide alpha hydrolases-like"/>
    <property type="match status" value="1"/>
</dbReference>
<comment type="catalytic activity">
    <reaction evidence="10 11">
        <text>7-carboxy-7-carbaguanine + NH4(+) + 2 ATP = 7-cyano-7-carbaguanine + 2 AMP + 2 diphosphate + 2 H(+)</text>
        <dbReference type="Rhea" id="RHEA:27982"/>
        <dbReference type="ChEBI" id="CHEBI:15378"/>
        <dbReference type="ChEBI" id="CHEBI:28938"/>
        <dbReference type="ChEBI" id="CHEBI:30616"/>
        <dbReference type="ChEBI" id="CHEBI:33019"/>
        <dbReference type="ChEBI" id="CHEBI:45075"/>
        <dbReference type="ChEBI" id="CHEBI:61036"/>
        <dbReference type="ChEBI" id="CHEBI:456215"/>
        <dbReference type="EC" id="6.3.4.20"/>
    </reaction>
</comment>
<evidence type="ECO:0000313" key="12">
    <source>
        <dbReference type="EMBL" id="SES66136.1"/>
    </source>
</evidence>
<organism evidence="12 13">
    <name type="scientific">Methanococcoides vulcani</name>
    <dbReference type="NCBI Taxonomy" id="1353158"/>
    <lineage>
        <taxon>Archaea</taxon>
        <taxon>Methanobacteriati</taxon>
        <taxon>Methanobacteriota</taxon>
        <taxon>Stenosarchaea group</taxon>
        <taxon>Methanomicrobia</taxon>
        <taxon>Methanosarcinales</taxon>
        <taxon>Methanosarcinaceae</taxon>
        <taxon>Methanococcoides</taxon>
    </lineage>
</organism>
<keyword evidence="5 11" id="KW-0862">Zinc</keyword>
<dbReference type="UniPathway" id="UPA00391"/>
<comment type="cofactor">
    <cofactor evidence="11">
        <name>Zn(2+)</name>
        <dbReference type="ChEBI" id="CHEBI:29105"/>
    </cofactor>
    <text evidence="11">Binds 1 zinc ion per subunit.</text>
</comment>
<keyword evidence="6 11" id="KW-0067">ATP-binding</keyword>
<evidence type="ECO:0000256" key="6">
    <source>
        <dbReference type="ARBA" id="ARBA00022840"/>
    </source>
</evidence>
<dbReference type="GO" id="GO:0005524">
    <property type="term" value="F:ATP binding"/>
    <property type="evidence" value="ECO:0007669"/>
    <property type="project" value="UniProtKB-UniRule"/>
</dbReference>
<dbReference type="PANTHER" id="PTHR42914">
    <property type="entry name" value="7-CYANO-7-DEAZAGUANINE SYNTHASE"/>
    <property type="match status" value="1"/>
</dbReference>
<evidence type="ECO:0000256" key="2">
    <source>
        <dbReference type="ARBA" id="ARBA00022598"/>
    </source>
</evidence>
<comment type="function">
    <text evidence="7 11">Catalyzes the ATP-dependent conversion of 7-carboxy-7-deazaguanine (CDG) to 7-cyano-7-deazaguanine (preQ(0)).</text>
</comment>
<feature type="binding site" evidence="11">
    <location>
        <position position="205"/>
    </location>
    <ligand>
        <name>Zn(2+)</name>
        <dbReference type="ChEBI" id="CHEBI:29105"/>
    </ligand>
</feature>
<dbReference type="HAMAP" id="MF_01633">
    <property type="entry name" value="QueC"/>
    <property type="match status" value="1"/>
</dbReference>
<dbReference type="PANTHER" id="PTHR42914:SF1">
    <property type="entry name" value="7-CYANO-7-DEAZAGUANINE SYNTHASE"/>
    <property type="match status" value="1"/>
</dbReference>
<feature type="binding site" evidence="11">
    <location>
        <position position="202"/>
    </location>
    <ligand>
        <name>Zn(2+)</name>
        <dbReference type="ChEBI" id="CHEBI:29105"/>
    </ligand>
</feature>
<keyword evidence="4 11" id="KW-0547">Nucleotide-binding</keyword>
<dbReference type="NCBIfam" id="TIGR00364">
    <property type="entry name" value="7-cyano-7-deazaguanine synthase QueC"/>
    <property type="match status" value="1"/>
</dbReference>
<dbReference type="OrthoDB" id="6532at2157"/>
<evidence type="ECO:0000256" key="9">
    <source>
        <dbReference type="ARBA" id="ARBA00039149"/>
    </source>
</evidence>
<dbReference type="Gene3D" id="3.40.50.620">
    <property type="entry name" value="HUPs"/>
    <property type="match status" value="1"/>
</dbReference>
<proteinExistence type="inferred from homology"/>
<comment type="similarity">
    <text evidence="8 11">Belongs to the QueC family.</text>
</comment>
<feature type="binding site" evidence="11">
    <location>
        <position position="194"/>
    </location>
    <ligand>
        <name>Zn(2+)</name>
        <dbReference type="ChEBI" id="CHEBI:29105"/>
    </ligand>
</feature>
<protein>
    <recommendedName>
        <fullName evidence="9 11">7-cyano-7-deazaguanine synthase</fullName>
        <ecNumber evidence="9 11">6.3.4.20</ecNumber>
    </recommendedName>
    <alternativeName>
        <fullName evidence="11">7-cyano-7-carbaguanine synthase</fullName>
    </alternativeName>
    <alternativeName>
        <fullName evidence="11">Archaeosine biosynthesis protein QueC</fullName>
    </alternativeName>
    <alternativeName>
        <fullName evidence="11">PreQ(0) synthase</fullName>
    </alternativeName>
</protein>
<dbReference type="EC" id="6.3.4.20" evidence="9 11"/>
<feature type="binding site" evidence="11">
    <location>
        <begin position="7"/>
        <end position="17"/>
    </location>
    <ligand>
        <name>ATP</name>
        <dbReference type="ChEBI" id="CHEBI:30616"/>
    </ligand>
</feature>
<evidence type="ECO:0000313" key="13">
    <source>
        <dbReference type="Proteomes" id="UP000243338"/>
    </source>
</evidence>
<evidence type="ECO:0000256" key="11">
    <source>
        <dbReference type="HAMAP-Rule" id="MF_01633"/>
    </source>
</evidence>
<gene>
    <name evidence="11" type="primary">queC</name>
    <name evidence="12" type="ORF">SAMN04488587_0402</name>
</gene>
<dbReference type="EMBL" id="FOHQ01000001">
    <property type="protein sequence ID" value="SES66136.1"/>
    <property type="molecule type" value="Genomic_DNA"/>
</dbReference>
<evidence type="ECO:0000256" key="3">
    <source>
        <dbReference type="ARBA" id="ARBA00022723"/>
    </source>
</evidence>
<dbReference type="PIRSF" id="PIRSF006293">
    <property type="entry name" value="ExsB"/>
    <property type="match status" value="1"/>
</dbReference>
<dbReference type="AlphaFoldDB" id="A0A1H9YAZ4"/>
<dbReference type="GO" id="GO:0016879">
    <property type="term" value="F:ligase activity, forming carbon-nitrogen bonds"/>
    <property type="evidence" value="ECO:0007669"/>
    <property type="project" value="UniProtKB-UniRule"/>
</dbReference>
<dbReference type="STRING" id="1353158.SAMN04488587_0402"/>
<dbReference type="Proteomes" id="UP000243338">
    <property type="component" value="Unassembled WGS sequence"/>
</dbReference>
<evidence type="ECO:0000256" key="8">
    <source>
        <dbReference type="ARBA" id="ARBA00037993"/>
    </source>
</evidence>
<feature type="binding site" evidence="11">
    <location>
        <position position="208"/>
    </location>
    <ligand>
        <name>Zn(2+)</name>
        <dbReference type="ChEBI" id="CHEBI:29105"/>
    </ligand>
</feature>
<dbReference type="CDD" id="cd01995">
    <property type="entry name" value="QueC-like"/>
    <property type="match status" value="1"/>
</dbReference>